<dbReference type="InterPro" id="IPR009936">
    <property type="entry name" value="DUF1468"/>
</dbReference>
<comment type="caution">
    <text evidence="3">The sequence shown here is derived from an EMBL/GenBank/DDBJ whole genome shotgun (WGS) entry which is preliminary data.</text>
</comment>
<feature type="domain" description="DUF1468" evidence="2">
    <location>
        <begin position="22"/>
        <end position="161"/>
    </location>
</feature>
<keyword evidence="1" id="KW-0472">Membrane</keyword>
<dbReference type="Pfam" id="PF07331">
    <property type="entry name" value="TctB"/>
    <property type="match status" value="1"/>
</dbReference>
<keyword evidence="1" id="KW-1133">Transmembrane helix</keyword>
<keyword evidence="1" id="KW-0812">Transmembrane</keyword>
<protein>
    <submittedName>
        <fullName evidence="3">Tripartite tricarboxylate transporter TctB family protein</fullName>
    </submittedName>
</protein>
<dbReference type="EMBL" id="JABFTT010000008">
    <property type="protein sequence ID" value="MCE8020851.1"/>
    <property type="molecule type" value="Genomic_DNA"/>
</dbReference>
<gene>
    <name evidence="3" type="ORF">HOP51_12135</name>
</gene>
<evidence type="ECO:0000313" key="4">
    <source>
        <dbReference type="Proteomes" id="UP001320122"/>
    </source>
</evidence>
<feature type="transmembrane region" description="Helical" evidence="1">
    <location>
        <begin position="51"/>
        <end position="70"/>
    </location>
</feature>
<sequence>MAQRRSQEALLPSLQLVSYVAIASVALFMAIKAGSLPASRWEPMSSGAFPRIIFIAVALLCGAAFVTELMKRGMPRTNWAACVAQVHRLKMVFLNLALFIIYVISMPKAGFLLSTFIYLTFAQLLLAPKRPATIVLVLAVATFFSAGPYYLFSEVFNIYLPRARW</sequence>
<dbReference type="RefSeq" id="WP_234274162.1">
    <property type="nucleotide sequence ID" value="NZ_JABFTT010000008.1"/>
</dbReference>
<evidence type="ECO:0000259" key="2">
    <source>
        <dbReference type="Pfam" id="PF07331"/>
    </source>
</evidence>
<feature type="transmembrane region" description="Helical" evidence="1">
    <location>
        <begin position="9"/>
        <end position="31"/>
    </location>
</feature>
<evidence type="ECO:0000313" key="3">
    <source>
        <dbReference type="EMBL" id="MCE8020851.1"/>
    </source>
</evidence>
<feature type="transmembrane region" description="Helical" evidence="1">
    <location>
        <begin position="131"/>
        <end position="152"/>
    </location>
</feature>
<evidence type="ECO:0000256" key="1">
    <source>
        <dbReference type="SAM" id="Phobius"/>
    </source>
</evidence>
<dbReference type="Proteomes" id="UP001320122">
    <property type="component" value="Unassembled WGS sequence"/>
</dbReference>
<organism evidence="3 4">
    <name type="scientific">Billgrantia zhangzhouensis</name>
    <dbReference type="NCBI Taxonomy" id="2733481"/>
    <lineage>
        <taxon>Bacteria</taxon>
        <taxon>Pseudomonadati</taxon>
        <taxon>Pseudomonadota</taxon>
        <taxon>Gammaproteobacteria</taxon>
        <taxon>Oceanospirillales</taxon>
        <taxon>Halomonadaceae</taxon>
        <taxon>Billgrantia</taxon>
    </lineage>
</organism>
<proteinExistence type="predicted"/>
<name>A0ABS9AGL3_9GAMM</name>
<feature type="transmembrane region" description="Helical" evidence="1">
    <location>
        <begin position="91"/>
        <end position="119"/>
    </location>
</feature>
<accession>A0ABS9AGL3</accession>
<keyword evidence="4" id="KW-1185">Reference proteome</keyword>
<reference evidence="3 4" key="1">
    <citation type="journal article" date="2021" name="Front. Microbiol.">
        <title>Aerobic Denitrification and Heterotrophic Sulfur Oxidation in the Genus Halomonas Revealed by Six Novel Species Characterizations and Genome-Based Analysis.</title>
        <authorList>
            <person name="Wang L."/>
            <person name="Shao Z."/>
        </authorList>
    </citation>
    <scope>NUCLEOTIDE SEQUENCE [LARGE SCALE GENOMIC DNA]</scope>
    <source>
        <strain evidence="3 4">MCCC 1A11036</strain>
    </source>
</reference>